<feature type="non-terminal residue" evidence="1">
    <location>
        <position position="1"/>
    </location>
</feature>
<organism evidence="1 2">
    <name type="scientific">Tetrahymena thermophila (strain SB210)</name>
    <dbReference type="NCBI Taxonomy" id="312017"/>
    <lineage>
        <taxon>Eukaryota</taxon>
        <taxon>Sar</taxon>
        <taxon>Alveolata</taxon>
        <taxon>Ciliophora</taxon>
        <taxon>Intramacronucleata</taxon>
        <taxon>Oligohymenophorea</taxon>
        <taxon>Hymenostomatida</taxon>
        <taxon>Tetrahymenina</taxon>
        <taxon>Tetrahymenidae</taxon>
        <taxon>Tetrahymena</taxon>
    </lineage>
</organism>
<name>W7XHT5_TETTS</name>
<evidence type="ECO:0000313" key="2">
    <source>
        <dbReference type="Proteomes" id="UP000009168"/>
    </source>
</evidence>
<gene>
    <name evidence="1" type="ORF">TTHERM_002653441</name>
</gene>
<dbReference type="KEGG" id="tet:TTHERM_002653441"/>
<reference evidence="2" key="1">
    <citation type="journal article" date="2006" name="PLoS Biol.">
        <title>Macronuclear genome sequence of the ciliate Tetrahymena thermophila, a model eukaryote.</title>
        <authorList>
            <person name="Eisen J.A."/>
            <person name="Coyne R.S."/>
            <person name="Wu M."/>
            <person name="Wu D."/>
            <person name="Thiagarajan M."/>
            <person name="Wortman J.R."/>
            <person name="Badger J.H."/>
            <person name="Ren Q."/>
            <person name="Amedeo P."/>
            <person name="Jones K.M."/>
            <person name="Tallon L.J."/>
            <person name="Delcher A.L."/>
            <person name="Salzberg S.L."/>
            <person name="Silva J.C."/>
            <person name="Haas B.J."/>
            <person name="Majoros W.H."/>
            <person name="Farzad M."/>
            <person name="Carlton J.M."/>
            <person name="Smith R.K. Jr."/>
            <person name="Garg J."/>
            <person name="Pearlman R.E."/>
            <person name="Karrer K.M."/>
            <person name="Sun L."/>
            <person name="Manning G."/>
            <person name="Elde N.C."/>
            <person name="Turkewitz A.P."/>
            <person name="Asai D.J."/>
            <person name="Wilkes D.E."/>
            <person name="Wang Y."/>
            <person name="Cai H."/>
            <person name="Collins K."/>
            <person name="Stewart B.A."/>
            <person name="Lee S.R."/>
            <person name="Wilamowska K."/>
            <person name="Weinberg Z."/>
            <person name="Ruzzo W.L."/>
            <person name="Wloga D."/>
            <person name="Gaertig J."/>
            <person name="Frankel J."/>
            <person name="Tsao C.-C."/>
            <person name="Gorovsky M.A."/>
            <person name="Keeling P.J."/>
            <person name="Waller R.F."/>
            <person name="Patron N.J."/>
            <person name="Cherry J.M."/>
            <person name="Stover N.A."/>
            <person name="Krieger C.J."/>
            <person name="del Toro C."/>
            <person name="Ryder H.F."/>
            <person name="Williamson S.C."/>
            <person name="Barbeau R.A."/>
            <person name="Hamilton E.P."/>
            <person name="Orias E."/>
        </authorList>
    </citation>
    <scope>NUCLEOTIDE SEQUENCE [LARGE SCALE GENOMIC DNA]</scope>
    <source>
        <strain evidence="2">SB210</strain>
    </source>
</reference>
<sequence length="61" mass="6972">IVLQNILIDSCKLSENFSILTQQSDVNVIIDTFVIQNNLCDINQIYYPQFSGQLFEAGEFN</sequence>
<dbReference type="AlphaFoldDB" id="W7XHT5"/>
<dbReference type="InParanoid" id="W7XHT5"/>
<protein>
    <submittedName>
        <fullName evidence="1">Uncharacterized protein</fullName>
    </submittedName>
</protein>
<proteinExistence type="predicted"/>
<dbReference type="GeneID" id="24442661"/>
<feature type="non-terminal residue" evidence="1">
    <location>
        <position position="61"/>
    </location>
</feature>
<accession>W7XHT5</accession>
<dbReference type="RefSeq" id="XP_012650587.1">
    <property type="nucleotide sequence ID" value="XM_012795133.1"/>
</dbReference>
<dbReference type="EMBL" id="GG663299">
    <property type="protein sequence ID" value="EWS76878.1"/>
    <property type="molecule type" value="Genomic_DNA"/>
</dbReference>
<keyword evidence="2" id="KW-1185">Reference proteome</keyword>
<dbReference type="Proteomes" id="UP000009168">
    <property type="component" value="Unassembled WGS sequence"/>
</dbReference>
<evidence type="ECO:0000313" key="1">
    <source>
        <dbReference type="EMBL" id="EWS76878.1"/>
    </source>
</evidence>